<dbReference type="EMBL" id="QPGA01000032">
    <property type="protein sequence ID" value="RDE49784.1"/>
    <property type="molecule type" value="Genomic_DNA"/>
</dbReference>
<feature type="region of interest" description="Disordered" evidence="1">
    <location>
        <begin position="1"/>
        <end position="32"/>
    </location>
</feature>
<evidence type="ECO:0000256" key="1">
    <source>
        <dbReference type="SAM" id="MobiDB-lite"/>
    </source>
</evidence>
<feature type="domain" description="Transcription factor zinc-finger" evidence="2">
    <location>
        <begin position="33"/>
        <end position="70"/>
    </location>
</feature>
<proteinExistence type="predicted"/>
<gene>
    <name evidence="3" type="ORF">DVS81_14615</name>
</gene>
<reference evidence="3 4" key="1">
    <citation type="submission" date="2018-05" db="EMBL/GenBank/DDBJ databases">
        <title>Integrated omic analyses show evidence that a Ca. Accumulibacter phosphatis strain performs denitrification under micro-aerobic conditions.</title>
        <authorList>
            <person name="Camejo P.Y."/>
            <person name="Katherine M.D."/>
            <person name="Daniel N.R."/>
        </authorList>
    </citation>
    <scope>NUCLEOTIDE SEQUENCE [LARGE SCALE GENOMIC DNA]</scope>
    <source>
        <strain evidence="3">UW-LDO-IC</strain>
    </source>
</reference>
<accession>A0A369XIQ1</accession>
<organism evidence="3 4">
    <name type="scientific">Candidatus Accumulibacter meliphilus</name>
    <dbReference type="NCBI Taxonomy" id="2211374"/>
    <lineage>
        <taxon>Bacteria</taxon>
        <taxon>Pseudomonadati</taxon>
        <taxon>Pseudomonadota</taxon>
        <taxon>Betaproteobacteria</taxon>
        <taxon>Candidatus Accumulibacter</taxon>
    </lineage>
</organism>
<sequence>MNNTSDPQSAQAAHSDHSDHSAQPARSANGGPCPSCHAPMAVQQFKRQLNGVVSLDICFPCQGIWFDEFESAQLAPAGVLELFRLLHEHHADLRQPWRDVLQCPRCRERLMHRLDSTRNGRFAYSRCPQRHGRYSAFAAFMIEKGFVRQLNGAEVAELARQVQTIRCSGCGAPVDIRRDHVCTHCRSPIVILDPDAVQDALDNFGEKASRQEHVNPHAVADALLANERAKSLATREKRKGLLEADISDLVVGGIETVWNLLRR</sequence>
<evidence type="ECO:0000259" key="2">
    <source>
        <dbReference type="Pfam" id="PF13453"/>
    </source>
</evidence>
<dbReference type="AlphaFoldDB" id="A0A369XIQ1"/>
<dbReference type="Pfam" id="PF13453">
    <property type="entry name" value="Zn_ribbon_TFIIB"/>
    <property type="match status" value="1"/>
</dbReference>
<evidence type="ECO:0000313" key="3">
    <source>
        <dbReference type="EMBL" id="RDE49784.1"/>
    </source>
</evidence>
<protein>
    <recommendedName>
        <fullName evidence="2">Transcription factor zinc-finger domain-containing protein</fullName>
    </recommendedName>
</protein>
<evidence type="ECO:0000313" key="4">
    <source>
        <dbReference type="Proteomes" id="UP000253831"/>
    </source>
</evidence>
<comment type="caution">
    <text evidence="3">The sequence shown here is derived from an EMBL/GenBank/DDBJ whole genome shotgun (WGS) entry which is preliminary data.</text>
</comment>
<dbReference type="InterPro" id="IPR027392">
    <property type="entry name" value="TF_Znf"/>
</dbReference>
<dbReference type="Proteomes" id="UP000253831">
    <property type="component" value="Unassembled WGS sequence"/>
</dbReference>
<feature type="compositionally biased region" description="Polar residues" evidence="1">
    <location>
        <begin position="1"/>
        <end position="12"/>
    </location>
</feature>
<name>A0A369XIQ1_9PROT</name>